<dbReference type="RefSeq" id="WP_341418158.1">
    <property type="nucleotide sequence ID" value="NZ_JBBPCC010000018.1"/>
</dbReference>
<keyword evidence="3" id="KW-1185">Reference proteome</keyword>
<dbReference type="EMBL" id="JBBPCC010000018">
    <property type="protein sequence ID" value="MEK8131017.1"/>
    <property type="molecule type" value="Genomic_DNA"/>
</dbReference>
<evidence type="ECO:0000313" key="3">
    <source>
        <dbReference type="Proteomes" id="UP001469365"/>
    </source>
</evidence>
<sequence length="61" mass="6421">MRDRLLKQSEQGSEQAGPGDTGGQACLARTKVADCGARAVTEAGERTVALPKKRVARPAQK</sequence>
<reference evidence="2 3" key="1">
    <citation type="submission" date="2024-04" db="EMBL/GenBank/DDBJ databases">
        <title>draft genome sequnece of Paenibacillus filicis.</title>
        <authorList>
            <person name="Kim D.-U."/>
        </authorList>
    </citation>
    <scope>NUCLEOTIDE SEQUENCE [LARGE SCALE GENOMIC DNA]</scope>
    <source>
        <strain evidence="2 3">KACC14197</strain>
    </source>
</reference>
<feature type="region of interest" description="Disordered" evidence="1">
    <location>
        <begin position="1"/>
        <end position="25"/>
    </location>
</feature>
<evidence type="ECO:0000256" key="1">
    <source>
        <dbReference type="SAM" id="MobiDB-lite"/>
    </source>
</evidence>
<name>A0ABU9DQ95_9BACL</name>
<gene>
    <name evidence="2" type="ORF">WMW72_24225</name>
</gene>
<proteinExistence type="predicted"/>
<evidence type="ECO:0000313" key="2">
    <source>
        <dbReference type="EMBL" id="MEK8131017.1"/>
    </source>
</evidence>
<accession>A0ABU9DQ95</accession>
<protein>
    <submittedName>
        <fullName evidence="2">Uncharacterized protein</fullName>
    </submittedName>
</protein>
<comment type="caution">
    <text evidence="2">The sequence shown here is derived from an EMBL/GenBank/DDBJ whole genome shotgun (WGS) entry which is preliminary data.</text>
</comment>
<dbReference type="Proteomes" id="UP001469365">
    <property type="component" value="Unassembled WGS sequence"/>
</dbReference>
<organism evidence="2 3">
    <name type="scientific">Paenibacillus filicis</name>
    <dbReference type="NCBI Taxonomy" id="669464"/>
    <lineage>
        <taxon>Bacteria</taxon>
        <taxon>Bacillati</taxon>
        <taxon>Bacillota</taxon>
        <taxon>Bacilli</taxon>
        <taxon>Bacillales</taxon>
        <taxon>Paenibacillaceae</taxon>
        <taxon>Paenibacillus</taxon>
    </lineage>
</organism>